<evidence type="ECO:0000256" key="1">
    <source>
        <dbReference type="ARBA" id="ARBA00004370"/>
    </source>
</evidence>
<proteinExistence type="inferred from homology"/>
<evidence type="ECO:0000256" key="3">
    <source>
        <dbReference type="ARBA" id="ARBA00022692"/>
    </source>
</evidence>
<name>A0AAD9KVR9_RIDPI</name>
<dbReference type="Pfam" id="PF05434">
    <property type="entry name" value="Tmemb_9"/>
    <property type="match status" value="1"/>
</dbReference>
<comment type="subcellular location">
    <subcellularLocation>
        <location evidence="1">Membrane</location>
    </subcellularLocation>
</comment>
<evidence type="ECO:0000256" key="4">
    <source>
        <dbReference type="ARBA" id="ARBA00022989"/>
    </source>
</evidence>
<sequence>MDAYFVDVCGMKWFTAFSFIVLFSLVECQYEDVRCKCVCPSVELPKANNKTHMSTRVFVHSFREPQRCKCKNVVSDEVRDANHNICDHCECQWQRRNTTTIKVTVILIVCVVALLFLYMIFLLCLDPLMTRRPYTYQEHRNVEVNMDLDYGTYGTFEFEEPIVTVSGDSMSATSRQMSLEEDGAARQRPVALMTRVKHEVQKVHGEQQKWKGTVQEQRRHIYDAHTMLN</sequence>
<keyword evidence="4 6" id="KW-1133">Transmembrane helix</keyword>
<reference evidence="8" key="1">
    <citation type="journal article" date="2023" name="Mol. Biol. Evol.">
        <title>Third-Generation Sequencing Reveals the Adaptive Role of the Epigenome in Three Deep-Sea Polychaetes.</title>
        <authorList>
            <person name="Perez M."/>
            <person name="Aroh O."/>
            <person name="Sun Y."/>
            <person name="Lan Y."/>
            <person name="Juniper S.K."/>
            <person name="Young C.R."/>
            <person name="Angers B."/>
            <person name="Qian P.Y."/>
        </authorList>
    </citation>
    <scope>NUCLEOTIDE SEQUENCE</scope>
    <source>
        <strain evidence="8">R07B-5</strain>
    </source>
</reference>
<evidence type="ECO:0008006" key="10">
    <source>
        <dbReference type="Google" id="ProtNLM"/>
    </source>
</evidence>
<keyword evidence="5 6" id="KW-0472">Membrane</keyword>
<dbReference type="InterPro" id="IPR008853">
    <property type="entry name" value="TMEM9/TMEM9B"/>
</dbReference>
<comment type="similarity">
    <text evidence="2">Belongs to the TMEM9 family.</text>
</comment>
<dbReference type="GO" id="GO:0005765">
    <property type="term" value="C:lysosomal membrane"/>
    <property type="evidence" value="ECO:0007669"/>
    <property type="project" value="InterPro"/>
</dbReference>
<accession>A0AAD9KVR9</accession>
<evidence type="ECO:0000256" key="6">
    <source>
        <dbReference type="SAM" id="Phobius"/>
    </source>
</evidence>
<evidence type="ECO:0000256" key="5">
    <source>
        <dbReference type="ARBA" id="ARBA00023136"/>
    </source>
</evidence>
<dbReference type="EMBL" id="JAODUO010000550">
    <property type="protein sequence ID" value="KAK2178274.1"/>
    <property type="molecule type" value="Genomic_DNA"/>
</dbReference>
<evidence type="ECO:0000313" key="8">
    <source>
        <dbReference type="EMBL" id="KAK2178274.1"/>
    </source>
</evidence>
<organism evidence="8 9">
    <name type="scientific">Ridgeia piscesae</name>
    <name type="common">Tubeworm</name>
    <dbReference type="NCBI Taxonomy" id="27915"/>
    <lineage>
        <taxon>Eukaryota</taxon>
        <taxon>Metazoa</taxon>
        <taxon>Spiralia</taxon>
        <taxon>Lophotrochozoa</taxon>
        <taxon>Annelida</taxon>
        <taxon>Polychaeta</taxon>
        <taxon>Sedentaria</taxon>
        <taxon>Canalipalpata</taxon>
        <taxon>Sabellida</taxon>
        <taxon>Siboglinidae</taxon>
        <taxon>Ridgeia</taxon>
    </lineage>
</organism>
<keyword evidence="3 6" id="KW-0812">Transmembrane</keyword>
<comment type="caution">
    <text evidence="8">The sequence shown here is derived from an EMBL/GenBank/DDBJ whole genome shotgun (WGS) entry which is preliminary data.</text>
</comment>
<gene>
    <name evidence="8" type="ORF">NP493_550g04042</name>
</gene>
<feature type="transmembrane region" description="Helical" evidence="6">
    <location>
        <begin position="105"/>
        <end position="125"/>
    </location>
</feature>
<feature type="chain" id="PRO_5041957263" description="Transmembrane protein 9" evidence="7">
    <location>
        <begin position="29"/>
        <end position="229"/>
    </location>
</feature>
<evidence type="ECO:0000256" key="7">
    <source>
        <dbReference type="SAM" id="SignalP"/>
    </source>
</evidence>
<evidence type="ECO:0000313" key="9">
    <source>
        <dbReference type="Proteomes" id="UP001209878"/>
    </source>
</evidence>
<evidence type="ECO:0000256" key="2">
    <source>
        <dbReference type="ARBA" id="ARBA00007264"/>
    </source>
</evidence>
<keyword evidence="9" id="KW-1185">Reference proteome</keyword>
<dbReference type="AlphaFoldDB" id="A0AAD9KVR9"/>
<dbReference type="PANTHER" id="PTHR13064">
    <property type="entry name" value="TRANSMEMBRANE PROTEIN 9 FAMILY MEMBER"/>
    <property type="match status" value="1"/>
</dbReference>
<keyword evidence="7" id="KW-0732">Signal</keyword>
<feature type="signal peptide" evidence="7">
    <location>
        <begin position="1"/>
        <end position="28"/>
    </location>
</feature>
<dbReference type="Proteomes" id="UP001209878">
    <property type="component" value="Unassembled WGS sequence"/>
</dbReference>
<protein>
    <recommendedName>
        <fullName evidence="10">Transmembrane protein 9</fullName>
    </recommendedName>
</protein>
<dbReference type="PANTHER" id="PTHR13064:SF6">
    <property type="entry name" value="TRANSMEMBRANE PROTEIN 9"/>
    <property type="match status" value="1"/>
</dbReference>